<accession>A0A0A9HKH0</accession>
<name>A0A0A9HKH0_ARUDO</name>
<evidence type="ECO:0000313" key="1">
    <source>
        <dbReference type="EMBL" id="JAE36344.1"/>
    </source>
</evidence>
<reference evidence="1" key="2">
    <citation type="journal article" date="2015" name="Data Brief">
        <title>Shoot transcriptome of the giant reed, Arundo donax.</title>
        <authorList>
            <person name="Barrero R.A."/>
            <person name="Guerrero F.D."/>
            <person name="Moolhuijzen P."/>
            <person name="Goolsby J.A."/>
            <person name="Tidwell J."/>
            <person name="Bellgard S.E."/>
            <person name="Bellgard M.I."/>
        </authorList>
    </citation>
    <scope>NUCLEOTIDE SEQUENCE</scope>
    <source>
        <tissue evidence="1">Shoot tissue taken approximately 20 cm above the soil surface</tissue>
    </source>
</reference>
<dbReference type="AlphaFoldDB" id="A0A0A9HKH0"/>
<organism evidence="1">
    <name type="scientific">Arundo donax</name>
    <name type="common">Giant reed</name>
    <name type="synonym">Donax arundinaceus</name>
    <dbReference type="NCBI Taxonomy" id="35708"/>
    <lineage>
        <taxon>Eukaryota</taxon>
        <taxon>Viridiplantae</taxon>
        <taxon>Streptophyta</taxon>
        <taxon>Embryophyta</taxon>
        <taxon>Tracheophyta</taxon>
        <taxon>Spermatophyta</taxon>
        <taxon>Magnoliopsida</taxon>
        <taxon>Liliopsida</taxon>
        <taxon>Poales</taxon>
        <taxon>Poaceae</taxon>
        <taxon>PACMAD clade</taxon>
        <taxon>Arundinoideae</taxon>
        <taxon>Arundineae</taxon>
        <taxon>Arundo</taxon>
    </lineage>
</organism>
<protein>
    <submittedName>
        <fullName evidence="1">AGO905</fullName>
    </submittedName>
</protein>
<proteinExistence type="predicted"/>
<sequence>MLDCPTLGTQVFSILVSLYFNKGGGSTRAGTDTILIAVIFDCLILGTQVFSIPESLYFNQLLTPNSRAYLSSADFLCRTIS</sequence>
<reference evidence="1" key="1">
    <citation type="submission" date="2014-09" db="EMBL/GenBank/DDBJ databases">
        <authorList>
            <person name="Magalhaes I.L.F."/>
            <person name="Oliveira U."/>
            <person name="Santos F.R."/>
            <person name="Vidigal T.H.D.A."/>
            <person name="Brescovit A.D."/>
            <person name="Santos A.J."/>
        </authorList>
    </citation>
    <scope>NUCLEOTIDE SEQUENCE</scope>
    <source>
        <tissue evidence="1">Shoot tissue taken approximately 20 cm above the soil surface</tissue>
    </source>
</reference>
<dbReference type="EMBL" id="GBRH01161552">
    <property type="protein sequence ID" value="JAE36344.1"/>
    <property type="molecule type" value="Transcribed_RNA"/>
</dbReference>